<dbReference type="Proteomes" id="UP000634136">
    <property type="component" value="Unassembled WGS sequence"/>
</dbReference>
<name>A0A834WTG8_9FABA</name>
<comment type="caution">
    <text evidence="1">The sequence shown here is derived from an EMBL/GenBank/DDBJ whole genome shotgun (WGS) entry which is preliminary data.</text>
</comment>
<organism evidence="1 2">
    <name type="scientific">Senna tora</name>
    <dbReference type="NCBI Taxonomy" id="362788"/>
    <lineage>
        <taxon>Eukaryota</taxon>
        <taxon>Viridiplantae</taxon>
        <taxon>Streptophyta</taxon>
        <taxon>Embryophyta</taxon>
        <taxon>Tracheophyta</taxon>
        <taxon>Spermatophyta</taxon>
        <taxon>Magnoliopsida</taxon>
        <taxon>eudicotyledons</taxon>
        <taxon>Gunneridae</taxon>
        <taxon>Pentapetalae</taxon>
        <taxon>rosids</taxon>
        <taxon>fabids</taxon>
        <taxon>Fabales</taxon>
        <taxon>Fabaceae</taxon>
        <taxon>Caesalpinioideae</taxon>
        <taxon>Cassia clade</taxon>
        <taxon>Senna</taxon>
    </lineage>
</organism>
<evidence type="ECO:0000313" key="1">
    <source>
        <dbReference type="EMBL" id="KAF7832223.1"/>
    </source>
</evidence>
<sequence length="178" mass="21043">MVFRGSTLIQVGYTKFNVTYRVFEQYSGNPNLTIHLQNRNSDYDCRKSKDNMHPPVDTQEYVKQEIQEIKQEQIQQSFAEKVKMMNEAKIENCPEVTKEEVELVTFEDEDDWSADFLAREDRSPCDDGFISPPNYGFEEELPYHQTQYGLEPLEESDHFESFKFANQEKEELKNQEES</sequence>
<proteinExistence type="predicted"/>
<evidence type="ECO:0000313" key="2">
    <source>
        <dbReference type="Proteomes" id="UP000634136"/>
    </source>
</evidence>
<accession>A0A834WTG8</accession>
<reference evidence="1" key="1">
    <citation type="submission" date="2020-09" db="EMBL/GenBank/DDBJ databases">
        <title>Genome-Enabled Discovery of Anthraquinone Biosynthesis in Senna tora.</title>
        <authorList>
            <person name="Kang S.-H."/>
            <person name="Pandey R.P."/>
            <person name="Lee C.-M."/>
            <person name="Sim J.-S."/>
            <person name="Jeong J.-T."/>
            <person name="Choi B.-S."/>
            <person name="Jung M."/>
            <person name="Ginzburg D."/>
            <person name="Zhao K."/>
            <person name="Won S.Y."/>
            <person name="Oh T.-J."/>
            <person name="Yu Y."/>
            <person name="Kim N.-H."/>
            <person name="Lee O.R."/>
            <person name="Lee T.-H."/>
            <person name="Bashyal P."/>
            <person name="Kim T.-S."/>
            <person name="Lee W.-H."/>
            <person name="Kawkins C."/>
            <person name="Kim C.-K."/>
            <person name="Kim J.S."/>
            <person name="Ahn B.O."/>
            <person name="Rhee S.Y."/>
            <person name="Sohng J.K."/>
        </authorList>
    </citation>
    <scope>NUCLEOTIDE SEQUENCE</scope>
    <source>
        <tissue evidence="1">Leaf</tissue>
    </source>
</reference>
<keyword evidence="2" id="KW-1185">Reference proteome</keyword>
<dbReference type="AlphaFoldDB" id="A0A834WTG8"/>
<protein>
    <submittedName>
        <fullName evidence="1">Uncharacterized protein</fullName>
    </submittedName>
</protein>
<gene>
    <name evidence="1" type="ORF">G2W53_014556</name>
</gene>
<dbReference type="EMBL" id="JAAIUW010000005">
    <property type="protein sequence ID" value="KAF7832223.1"/>
    <property type="molecule type" value="Genomic_DNA"/>
</dbReference>